<dbReference type="AlphaFoldDB" id="A0A7C5L9S7"/>
<dbReference type="InterPro" id="IPR039699">
    <property type="entry name" value="Ribosomal_uL30"/>
</dbReference>
<dbReference type="EMBL" id="DRWN01000013">
    <property type="protein sequence ID" value="HHK67764.1"/>
    <property type="molecule type" value="Genomic_DNA"/>
</dbReference>
<dbReference type="GO" id="GO:0022625">
    <property type="term" value="C:cytosolic large ribosomal subunit"/>
    <property type="evidence" value="ECO:0007669"/>
    <property type="project" value="TreeGrafter"/>
</dbReference>
<feature type="domain" description="Large ribosomal subunit protein uL30-like ferredoxin-like fold" evidence="2">
    <location>
        <begin position="6"/>
        <end position="54"/>
    </location>
</feature>
<proteinExistence type="inferred from homology"/>
<dbReference type="PANTHER" id="PTHR11524">
    <property type="entry name" value="60S RIBOSOMAL PROTEIN L7"/>
    <property type="match status" value="1"/>
</dbReference>
<evidence type="ECO:0000313" key="3">
    <source>
        <dbReference type="EMBL" id="HHK67764.1"/>
    </source>
</evidence>
<dbReference type="InterPro" id="IPR016082">
    <property type="entry name" value="Ribosomal_uL30_ferredoxin-like"/>
</dbReference>
<dbReference type="GO" id="GO:0000463">
    <property type="term" value="P:maturation of LSU-rRNA from tricistronic rRNA transcript (SSU-rRNA, 5.8S rRNA, LSU-rRNA)"/>
    <property type="evidence" value="ECO:0007669"/>
    <property type="project" value="TreeGrafter"/>
</dbReference>
<comment type="caution">
    <text evidence="3">The sequence shown here is derived from an EMBL/GenBank/DDBJ whole genome shotgun (WGS) entry which is preliminary data.</text>
</comment>
<dbReference type="InterPro" id="IPR036919">
    <property type="entry name" value="Ribo_uL30_ferredoxin-like_sf"/>
</dbReference>
<dbReference type="GO" id="GO:0003735">
    <property type="term" value="F:structural constituent of ribosome"/>
    <property type="evidence" value="ECO:0007669"/>
    <property type="project" value="TreeGrafter"/>
</dbReference>
<dbReference type="GO" id="GO:0003723">
    <property type="term" value="F:RNA binding"/>
    <property type="evidence" value="ECO:0007669"/>
    <property type="project" value="TreeGrafter"/>
</dbReference>
<name>A0A7C5L9S7_CALS0</name>
<reference evidence="3" key="1">
    <citation type="journal article" date="2020" name="mSystems">
        <title>Genome- and Community-Level Interaction Insights into Carbon Utilization and Element Cycling Functions of Hydrothermarchaeota in Hydrothermal Sediment.</title>
        <authorList>
            <person name="Zhou Z."/>
            <person name="Liu Y."/>
            <person name="Xu W."/>
            <person name="Pan J."/>
            <person name="Luo Z.H."/>
            <person name="Li M."/>
        </authorList>
    </citation>
    <scope>NUCLEOTIDE SEQUENCE [LARGE SCALE GENOMIC DNA]</scope>
    <source>
        <strain evidence="3">SpSt-1056</strain>
    </source>
</reference>
<evidence type="ECO:0000259" key="2">
    <source>
        <dbReference type="Pfam" id="PF00327"/>
    </source>
</evidence>
<dbReference type="SUPFAM" id="SSF55129">
    <property type="entry name" value="Ribosomal protein L30p/L7e"/>
    <property type="match status" value="1"/>
</dbReference>
<dbReference type="Pfam" id="PF00327">
    <property type="entry name" value="Ribosomal_L30"/>
    <property type="match status" value="1"/>
</dbReference>
<comment type="similarity">
    <text evidence="1">Belongs to the universal ribosomal protein uL30 family.</text>
</comment>
<protein>
    <recommendedName>
        <fullName evidence="2">Large ribosomal subunit protein uL30-like ferredoxin-like fold domain-containing protein</fullName>
    </recommendedName>
</protein>
<accession>A0A7C5L9S7</accession>
<evidence type="ECO:0000256" key="1">
    <source>
        <dbReference type="ARBA" id="ARBA00007594"/>
    </source>
</evidence>
<organism evidence="3">
    <name type="scientific">Caldiarchaeum subterraneum</name>
    <dbReference type="NCBI Taxonomy" id="311458"/>
    <lineage>
        <taxon>Archaea</taxon>
        <taxon>Nitrososphaerota</taxon>
        <taxon>Candidatus Caldarchaeales</taxon>
        <taxon>Candidatus Caldarchaeaceae</taxon>
        <taxon>Candidatus Caldarchaeum</taxon>
    </lineage>
</organism>
<dbReference type="PANTHER" id="PTHR11524:SF16">
    <property type="entry name" value="LARGE RIBOSOMAL SUBUNIT PROTEIN UL30"/>
    <property type="match status" value="1"/>
</dbReference>
<sequence length="137" mass="15325">MSKVLVVVRLKGNVGMDPDTRKTIESLKLSRAFTAGLFPYSPSLEGMLKKVQRYLTWGKPNKQTIFTILKRAGYVSKDAKKLSEQLENGDAELPAPLLVRLRPPRKGFGKSVKKAFKSGGEYGDRGETINELLKRML</sequence>
<gene>
    <name evidence="3" type="ORF">ENM11_01230</name>
</gene>
<dbReference type="Gene3D" id="3.30.1390.20">
    <property type="entry name" value="Ribosomal protein L30, ferredoxin-like fold domain"/>
    <property type="match status" value="1"/>
</dbReference>